<sequence length="609" mass="69086">MTIQWTDRIKQRMYRVSFKQRVRLAFIVMITLAVGTVGIAAYGIAARELQKNAFASSQETVNKTAQILDDKLYSISTSVRSLMLSDAFKQMMLDVQSNTIANYYVHLSELQYVLSQVTFNEPLIESILIATPIGDFYPVSQRRSQTQSFYESNFYYDIKDNDGGLWVKGHTDKFFTGNSRVVSFMTKGTQGNITSTNVFVVVNVNENGLINTVNKHTANDDDDYFIVDSGGEEVIQTAWSLQHPLNQDEPFLRSISESSQGFFFHKFGQTDYLVNYTKSSMVPDWRLFGIQQKDRLLAQMNGVKRTTMLIMAVFLLLSWLLSGKLTSLLLLPLFKLQRLMREVEDNRLNVRFSSRSDDEVAQVGYQFNRMLDEINRLIDDVRESEAGKLKAEMRALTAQMEPHFLYNTLNTIYCKSVLGENDDVNDMIMALSQMFQIGLSGGKDWNSLEEELSHVQQYCAIQQKCYEGLFRYEATVTDEELLSCPLPKILLQPIVENSIQHGFEDFTFGGEIRIIASREGDRLHLTIEDNGKGMDVDKVEQALLSPTSSKKGYALKNIKHRLSLFYGEEARMVLTSTPGKGSRTDLWIPVTSGEGGLNEGANDDQAVHN</sequence>
<dbReference type="InterPro" id="IPR005467">
    <property type="entry name" value="His_kinase_dom"/>
</dbReference>
<proteinExistence type="predicted"/>
<keyword evidence="4" id="KW-1003">Cell membrane</keyword>
<organism evidence="17 18">
    <name type="scientific">Paenibacillus rhizosphaerae</name>
    <dbReference type="NCBI Taxonomy" id="297318"/>
    <lineage>
        <taxon>Bacteria</taxon>
        <taxon>Bacillati</taxon>
        <taxon>Bacillota</taxon>
        <taxon>Bacilli</taxon>
        <taxon>Bacillales</taxon>
        <taxon>Paenibacillaceae</taxon>
        <taxon>Paenibacillus</taxon>
    </lineage>
</organism>
<feature type="transmembrane region" description="Helical" evidence="14">
    <location>
        <begin position="21"/>
        <end position="45"/>
    </location>
</feature>
<evidence type="ECO:0000313" key="17">
    <source>
        <dbReference type="EMBL" id="MBB3126259.1"/>
    </source>
</evidence>
<comment type="subcellular location">
    <subcellularLocation>
        <location evidence="2">Cell membrane</location>
        <topology evidence="2">Multi-pass membrane protein</topology>
    </subcellularLocation>
</comment>
<dbReference type="SUPFAM" id="SSF158472">
    <property type="entry name" value="HAMP domain-like"/>
    <property type="match status" value="1"/>
</dbReference>
<keyword evidence="9 17" id="KW-0418">Kinase</keyword>
<evidence type="ECO:0000256" key="3">
    <source>
        <dbReference type="ARBA" id="ARBA00012438"/>
    </source>
</evidence>
<evidence type="ECO:0000256" key="1">
    <source>
        <dbReference type="ARBA" id="ARBA00000085"/>
    </source>
</evidence>
<dbReference type="PROSITE" id="PS50885">
    <property type="entry name" value="HAMP"/>
    <property type="match status" value="1"/>
</dbReference>
<evidence type="ECO:0000256" key="11">
    <source>
        <dbReference type="ARBA" id="ARBA00022989"/>
    </source>
</evidence>
<comment type="caution">
    <text evidence="17">The sequence shown here is derived from an EMBL/GenBank/DDBJ whole genome shotgun (WGS) entry which is preliminary data.</text>
</comment>
<accession>A0A839TLM1</accession>
<dbReference type="EMBL" id="JACHXJ010000001">
    <property type="protein sequence ID" value="MBB3126259.1"/>
    <property type="molecule type" value="Genomic_DNA"/>
</dbReference>
<dbReference type="GO" id="GO:0005886">
    <property type="term" value="C:plasma membrane"/>
    <property type="evidence" value="ECO:0007669"/>
    <property type="project" value="UniProtKB-SubCell"/>
</dbReference>
<dbReference type="Pfam" id="PF00672">
    <property type="entry name" value="HAMP"/>
    <property type="match status" value="1"/>
</dbReference>
<keyword evidence="10" id="KW-0067">ATP-binding</keyword>
<feature type="transmembrane region" description="Helical" evidence="14">
    <location>
        <begin position="308"/>
        <end position="331"/>
    </location>
</feature>
<keyword evidence="8" id="KW-0547">Nucleotide-binding</keyword>
<evidence type="ECO:0000256" key="2">
    <source>
        <dbReference type="ARBA" id="ARBA00004651"/>
    </source>
</evidence>
<evidence type="ECO:0000256" key="13">
    <source>
        <dbReference type="ARBA" id="ARBA00023136"/>
    </source>
</evidence>
<dbReference type="CDD" id="cd06225">
    <property type="entry name" value="HAMP"/>
    <property type="match status" value="1"/>
</dbReference>
<dbReference type="Proteomes" id="UP000517523">
    <property type="component" value="Unassembled WGS sequence"/>
</dbReference>
<dbReference type="AlphaFoldDB" id="A0A839TLM1"/>
<keyword evidence="13 14" id="KW-0472">Membrane</keyword>
<keyword evidence="5" id="KW-0597">Phosphoprotein</keyword>
<dbReference type="SUPFAM" id="SSF55874">
    <property type="entry name" value="ATPase domain of HSP90 chaperone/DNA topoisomerase II/histidine kinase"/>
    <property type="match status" value="1"/>
</dbReference>
<dbReference type="PANTHER" id="PTHR34220:SF11">
    <property type="entry name" value="SENSOR PROTEIN KINASE HPTS"/>
    <property type="match status" value="1"/>
</dbReference>
<evidence type="ECO:0000256" key="6">
    <source>
        <dbReference type="ARBA" id="ARBA00022679"/>
    </source>
</evidence>
<protein>
    <recommendedName>
        <fullName evidence="3">histidine kinase</fullName>
        <ecNumber evidence="3">2.7.13.3</ecNumber>
    </recommendedName>
</protein>
<dbReference type="GO" id="GO:0005524">
    <property type="term" value="F:ATP binding"/>
    <property type="evidence" value="ECO:0007669"/>
    <property type="project" value="UniProtKB-KW"/>
</dbReference>
<gene>
    <name evidence="17" type="ORF">FHS19_000913</name>
</gene>
<dbReference type="Gene3D" id="6.10.340.10">
    <property type="match status" value="1"/>
</dbReference>
<dbReference type="InterPro" id="IPR010559">
    <property type="entry name" value="Sig_transdc_His_kin_internal"/>
</dbReference>
<comment type="catalytic activity">
    <reaction evidence="1">
        <text>ATP + protein L-histidine = ADP + protein N-phospho-L-histidine.</text>
        <dbReference type="EC" id="2.7.13.3"/>
    </reaction>
</comment>
<evidence type="ECO:0000313" key="18">
    <source>
        <dbReference type="Proteomes" id="UP000517523"/>
    </source>
</evidence>
<dbReference type="InterPro" id="IPR003660">
    <property type="entry name" value="HAMP_dom"/>
</dbReference>
<dbReference type="Gene3D" id="3.30.565.10">
    <property type="entry name" value="Histidine kinase-like ATPase, C-terminal domain"/>
    <property type="match status" value="1"/>
</dbReference>
<evidence type="ECO:0000256" key="7">
    <source>
        <dbReference type="ARBA" id="ARBA00022692"/>
    </source>
</evidence>
<dbReference type="EC" id="2.7.13.3" evidence="3"/>
<feature type="domain" description="Histidine kinase" evidence="15">
    <location>
        <begin position="490"/>
        <end position="592"/>
    </location>
</feature>
<keyword evidence="6 17" id="KW-0808">Transferase</keyword>
<dbReference type="Pfam" id="PF02518">
    <property type="entry name" value="HATPase_c"/>
    <property type="match status" value="1"/>
</dbReference>
<dbReference type="SMART" id="SM00304">
    <property type="entry name" value="HAMP"/>
    <property type="match status" value="1"/>
</dbReference>
<evidence type="ECO:0000256" key="10">
    <source>
        <dbReference type="ARBA" id="ARBA00022840"/>
    </source>
</evidence>
<dbReference type="GO" id="GO:0000155">
    <property type="term" value="F:phosphorelay sensor kinase activity"/>
    <property type="evidence" value="ECO:0007669"/>
    <property type="project" value="InterPro"/>
</dbReference>
<keyword evidence="12" id="KW-0902">Two-component regulatory system</keyword>
<evidence type="ECO:0000256" key="9">
    <source>
        <dbReference type="ARBA" id="ARBA00022777"/>
    </source>
</evidence>
<dbReference type="InterPro" id="IPR003594">
    <property type="entry name" value="HATPase_dom"/>
</dbReference>
<feature type="domain" description="HAMP" evidence="16">
    <location>
        <begin position="327"/>
        <end position="379"/>
    </location>
</feature>
<keyword evidence="11 14" id="KW-1133">Transmembrane helix</keyword>
<evidence type="ECO:0000256" key="14">
    <source>
        <dbReference type="SAM" id="Phobius"/>
    </source>
</evidence>
<name>A0A839TLM1_9BACL</name>
<evidence type="ECO:0000256" key="8">
    <source>
        <dbReference type="ARBA" id="ARBA00022741"/>
    </source>
</evidence>
<dbReference type="PANTHER" id="PTHR34220">
    <property type="entry name" value="SENSOR HISTIDINE KINASE YPDA"/>
    <property type="match status" value="1"/>
</dbReference>
<dbReference type="Pfam" id="PF06580">
    <property type="entry name" value="His_kinase"/>
    <property type="match status" value="1"/>
</dbReference>
<evidence type="ECO:0000256" key="5">
    <source>
        <dbReference type="ARBA" id="ARBA00022553"/>
    </source>
</evidence>
<dbReference type="InterPro" id="IPR036890">
    <property type="entry name" value="HATPase_C_sf"/>
</dbReference>
<evidence type="ECO:0000259" key="15">
    <source>
        <dbReference type="PROSITE" id="PS50109"/>
    </source>
</evidence>
<evidence type="ECO:0000256" key="4">
    <source>
        <dbReference type="ARBA" id="ARBA00022475"/>
    </source>
</evidence>
<evidence type="ECO:0000256" key="12">
    <source>
        <dbReference type="ARBA" id="ARBA00023012"/>
    </source>
</evidence>
<dbReference type="RefSeq" id="WP_183579133.1">
    <property type="nucleotide sequence ID" value="NZ_JACHXJ010000001.1"/>
</dbReference>
<reference evidence="17 18" key="1">
    <citation type="submission" date="2020-08" db="EMBL/GenBank/DDBJ databases">
        <title>Genomic Encyclopedia of Type Strains, Phase III (KMG-III): the genomes of soil and plant-associated and newly described type strains.</title>
        <authorList>
            <person name="Whitman W."/>
        </authorList>
    </citation>
    <scope>NUCLEOTIDE SEQUENCE [LARGE SCALE GENOMIC DNA]</scope>
    <source>
        <strain evidence="17 18">CECT 5831</strain>
    </source>
</reference>
<dbReference type="PROSITE" id="PS50109">
    <property type="entry name" value="HIS_KIN"/>
    <property type="match status" value="1"/>
</dbReference>
<evidence type="ECO:0000259" key="16">
    <source>
        <dbReference type="PROSITE" id="PS50885"/>
    </source>
</evidence>
<dbReference type="InterPro" id="IPR050640">
    <property type="entry name" value="Bact_2-comp_sensor_kinase"/>
</dbReference>
<keyword evidence="7 14" id="KW-0812">Transmembrane</keyword>